<dbReference type="Proteomes" id="UP001066276">
    <property type="component" value="Chromosome 10"/>
</dbReference>
<keyword evidence="2" id="KW-1185">Reference proteome</keyword>
<organism evidence="1 2">
    <name type="scientific">Pleurodeles waltl</name>
    <name type="common">Iberian ribbed newt</name>
    <dbReference type="NCBI Taxonomy" id="8319"/>
    <lineage>
        <taxon>Eukaryota</taxon>
        <taxon>Metazoa</taxon>
        <taxon>Chordata</taxon>
        <taxon>Craniata</taxon>
        <taxon>Vertebrata</taxon>
        <taxon>Euteleostomi</taxon>
        <taxon>Amphibia</taxon>
        <taxon>Batrachia</taxon>
        <taxon>Caudata</taxon>
        <taxon>Salamandroidea</taxon>
        <taxon>Salamandridae</taxon>
        <taxon>Pleurodelinae</taxon>
        <taxon>Pleurodeles</taxon>
    </lineage>
</organism>
<name>A0AAV7LYP7_PLEWA</name>
<evidence type="ECO:0000313" key="1">
    <source>
        <dbReference type="EMBL" id="KAJ1095680.1"/>
    </source>
</evidence>
<sequence length="144" mass="16607">MGAWRTPEVQILQQRAIMLRVPGGHRKCSYYSMELSWYRCLGDTGSTVITAWRYHGTSTWRTPEVQILQQRAIMLRVPGGHRKCSYYSMELSWYGCLEDTGSTLITVWSYRKCSYYSMELSWYGCLEDTGSTVITARSYHGTSA</sequence>
<dbReference type="AlphaFoldDB" id="A0AAV7LYP7"/>
<comment type="caution">
    <text evidence="1">The sequence shown here is derived from an EMBL/GenBank/DDBJ whole genome shotgun (WGS) entry which is preliminary data.</text>
</comment>
<reference evidence="1" key="1">
    <citation type="journal article" date="2022" name="bioRxiv">
        <title>Sequencing and chromosome-scale assembly of the giantPleurodeles waltlgenome.</title>
        <authorList>
            <person name="Brown T."/>
            <person name="Elewa A."/>
            <person name="Iarovenko S."/>
            <person name="Subramanian E."/>
            <person name="Araus A.J."/>
            <person name="Petzold A."/>
            <person name="Susuki M."/>
            <person name="Suzuki K.-i.T."/>
            <person name="Hayashi T."/>
            <person name="Toyoda A."/>
            <person name="Oliveira C."/>
            <person name="Osipova E."/>
            <person name="Leigh N.D."/>
            <person name="Simon A."/>
            <person name="Yun M.H."/>
        </authorList>
    </citation>
    <scope>NUCLEOTIDE SEQUENCE</scope>
    <source>
        <strain evidence="1">20211129_DDA</strain>
        <tissue evidence="1">Liver</tissue>
    </source>
</reference>
<dbReference type="EMBL" id="JANPWB010000014">
    <property type="protein sequence ID" value="KAJ1095680.1"/>
    <property type="molecule type" value="Genomic_DNA"/>
</dbReference>
<proteinExistence type="predicted"/>
<gene>
    <name evidence="1" type="ORF">NDU88_000838</name>
</gene>
<accession>A0AAV7LYP7</accession>
<evidence type="ECO:0000313" key="2">
    <source>
        <dbReference type="Proteomes" id="UP001066276"/>
    </source>
</evidence>
<protein>
    <submittedName>
        <fullName evidence="1">Uncharacterized protein</fullName>
    </submittedName>
</protein>